<keyword evidence="2" id="KW-1185">Reference proteome</keyword>
<dbReference type="OrthoDB" id="413953at2759"/>
<evidence type="ECO:0000313" key="1">
    <source>
        <dbReference type="EMBL" id="VDM70634.1"/>
    </source>
</evidence>
<dbReference type="Proteomes" id="UP000270094">
    <property type="component" value="Unassembled WGS sequence"/>
</dbReference>
<name>A0A3P7IY81_STRVU</name>
<dbReference type="AlphaFoldDB" id="A0A3P7IY81"/>
<accession>A0A3P7IY81</accession>
<dbReference type="SUPFAM" id="SSF56784">
    <property type="entry name" value="HAD-like"/>
    <property type="match status" value="1"/>
</dbReference>
<sequence length="189" mass="21745">MSQSSGGGGTFEGVYNAFREECNRYTQRKKIKVSGKTVRPIIYPDDRTSPELFQSKLFNMTPSEPIAEQLTFEGFASLMQQIDVFIFGADALLWLRDGVITDAANLVNLLIEEKKEVFIVTNDTTNSRDSHEEKLRKHRFNKKLNKVTCQLLQIFLLPQCRRCITVKKFIDDSTCRQNLSDEPHDYLLT</sequence>
<dbReference type="EMBL" id="UYYB01016958">
    <property type="protein sequence ID" value="VDM70634.1"/>
    <property type="molecule type" value="Genomic_DNA"/>
</dbReference>
<dbReference type="Pfam" id="PF13344">
    <property type="entry name" value="Hydrolase_6"/>
    <property type="match status" value="1"/>
</dbReference>
<dbReference type="InterPro" id="IPR036412">
    <property type="entry name" value="HAD-like_sf"/>
</dbReference>
<evidence type="ECO:0000313" key="2">
    <source>
        <dbReference type="Proteomes" id="UP000270094"/>
    </source>
</evidence>
<organism evidence="1 2">
    <name type="scientific">Strongylus vulgaris</name>
    <name type="common">Blood worm</name>
    <dbReference type="NCBI Taxonomy" id="40348"/>
    <lineage>
        <taxon>Eukaryota</taxon>
        <taxon>Metazoa</taxon>
        <taxon>Ecdysozoa</taxon>
        <taxon>Nematoda</taxon>
        <taxon>Chromadorea</taxon>
        <taxon>Rhabditida</taxon>
        <taxon>Rhabditina</taxon>
        <taxon>Rhabditomorpha</taxon>
        <taxon>Strongyloidea</taxon>
        <taxon>Strongylidae</taxon>
        <taxon>Strongylus</taxon>
    </lineage>
</organism>
<reference evidence="1 2" key="1">
    <citation type="submission" date="2018-11" db="EMBL/GenBank/DDBJ databases">
        <authorList>
            <consortium name="Pathogen Informatics"/>
        </authorList>
    </citation>
    <scope>NUCLEOTIDE SEQUENCE [LARGE SCALE GENOMIC DNA]</scope>
</reference>
<dbReference type="InterPro" id="IPR006357">
    <property type="entry name" value="HAD-SF_hydro_IIA"/>
</dbReference>
<protein>
    <submittedName>
        <fullName evidence="1">Uncharacterized protein</fullName>
    </submittedName>
</protein>
<dbReference type="InterPro" id="IPR023214">
    <property type="entry name" value="HAD_sf"/>
</dbReference>
<dbReference type="Gene3D" id="3.40.50.1000">
    <property type="entry name" value="HAD superfamily/HAD-like"/>
    <property type="match status" value="1"/>
</dbReference>
<proteinExistence type="predicted"/>
<gene>
    <name evidence="1" type="ORF">SVUK_LOCUS5632</name>
</gene>